<dbReference type="Pfam" id="PF06182">
    <property type="entry name" value="ABC2_membrane_6"/>
    <property type="match status" value="1"/>
</dbReference>
<gene>
    <name evidence="6" type="ORF">H9945_07800</name>
</gene>
<reference evidence="6" key="1">
    <citation type="journal article" date="2021" name="PeerJ">
        <title>Extensive microbial diversity within the chicken gut microbiome revealed by metagenomics and culture.</title>
        <authorList>
            <person name="Gilroy R."/>
            <person name="Ravi A."/>
            <person name="Getino M."/>
            <person name="Pursley I."/>
            <person name="Horton D.L."/>
            <person name="Alikhan N.F."/>
            <person name="Baker D."/>
            <person name="Gharbi K."/>
            <person name="Hall N."/>
            <person name="Watson M."/>
            <person name="Adriaenssens E.M."/>
            <person name="Foster-Nyarko E."/>
            <person name="Jarju S."/>
            <person name="Secka A."/>
            <person name="Antonio M."/>
            <person name="Oren A."/>
            <person name="Chaudhuri R.R."/>
            <person name="La Ragione R."/>
            <person name="Hildebrand F."/>
            <person name="Pallen M.J."/>
        </authorList>
    </citation>
    <scope>NUCLEOTIDE SEQUENCE</scope>
    <source>
        <strain evidence="6">ChiBcec8-13705</strain>
    </source>
</reference>
<dbReference type="Pfam" id="PF00005">
    <property type="entry name" value="ABC_tran"/>
    <property type="match status" value="1"/>
</dbReference>
<feature type="transmembrane region" description="Helical" evidence="4">
    <location>
        <begin position="190"/>
        <end position="207"/>
    </location>
</feature>
<feature type="transmembrane region" description="Helical" evidence="4">
    <location>
        <begin position="101"/>
        <end position="123"/>
    </location>
</feature>
<evidence type="ECO:0000313" key="6">
    <source>
        <dbReference type="EMBL" id="HJB42387.1"/>
    </source>
</evidence>
<protein>
    <submittedName>
        <fullName evidence="6">ABC-2 family transporter protein</fullName>
    </submittedName>
</protein>
<dbReference type="PANTHER" id="PTHR42711">
    <property type="entry name" value="ABC TRANSPORTER ATP-BINDING PROTEIN"/>
    <property type="match status" value="1"/>
</dbReference>
<evidence type="ECO:0000256" key="3">
    <source>
        <dbReference type="ARBA" id="ARBA00022840"/>
    </source>
</evidence>
<dbReference type="Proteomes" id="UP000886803">
    <property type="component" value="Unassembled WGS sequence"/>
</dbReference>
<evidence type="ECO:0000256" key="1">
    <source>
        <dbReference type="ARBA" id="ARBA00022448"/>
    </source>
</evidence>
<keyword evidence="3" id="KW-0067">ATP-binding</keyword>
<dbReference type="InterPro" id="IPR003439">
    <property type="entry name" value="ABC_transporter-like_ATP-bd"/>
</dbReference>
<comment type="caution">
    <text evidence="6">The sequence shown here is derived from an EMBL/GenBank/DDBJ whole genome shotgun (WGS) entry which is preliminary data.</text>
</comment>
<organism evidence="6 7">
    <name type="scientific">Candidatus Gemmiger avicola</name>
    <dbReference type="NCBI Taxonomy" id="2838605"/>
    <lineage>
        <taxon>Bacteria</taxon>
        <taxon>Bacillati</taxon>
        <taxon>Bacillota</taxon>
        <taxon>Clostridia</taxon>
        <taxon>Eubacteriales</taxon>
        <taxon>Gemmiger</taxon>
    </lineage>
</organism>
<feature type="transmembrane region" description="Helical" evidence="4">
    <location>
        <begin position="129"/>
        <end position="147"/>
    </location>
</feature>
<keyword evidence="2" id="KW-0547">Nucleotide-binding</keyword>
<keyword evidence="4" id="KW-1133">Transmembrane helix</keyword>
<evidence type="ECO:0000313" key="7">
    <source>
        <dbReference type="Proteomes" id="UP000886803"/>
    </source>
</evidence>
<dbReference type="PANTHER" id="PTHR42711:SF4">
    <property type="entry name" value="ABC TRANSPORTER RELATED"/>
    <property type="match status" value="1"/>
</dbReference>
<feature type="transmembrane region" description="Helical" evidence="4">
    <location>
        <begin position="159"/>
        <end position="184"/>
    </location>
</feature>
<dbReference type="InterPro" id="IPR010390">
    <property type="entry name" value="ABC-2_transporter-like"/>
</dbReference>
<evidence type="ECO:0000259" key="5">
    <source>
        <dbReference type="SMART" id="SM00382"/>
    </source>
</evidence>
<dbReference type="Gene3D" id="3.40.50.300">
    <property type="entry name" value="P-loop containing nucleotide triphosphate hydrolases"/>
    <property type="match status" value="1"/>
</dbReference>
<evidence type="ECO:0000256" key="2">
    <source>
        <dbReference type="ARBA" id="ARBA00022741"/>
    </source>
</evidence>
<reference evidence="6" key="2">
    <citation type="submission" date="2021-04" db="EMBL/GenBank/DDBJ databases">
        <authorList>
            <person name="Gilroy R."/>
        </authorList>
    </citation>
    <scope>NUCLEOTIDE SEQUENCE</scope>
    <source>
        <strain evidence="6">ChiBcec8-13705</strain>
    </source>
</reference>
<keyword evidence="4" id="KW-0472">Membrane</keyword>
<proteinExistence type="predicted"/>
<dbReference type="InterPro" id="IPR050763">
    <property type="entry name" value="ABC_transporter_ATP-binding"/>
</dbReference>
<dbReference type="AlphaFoldDB" id="A0A9D2M791"/>
<sequence length="219" mass="23802">MPIIAVDQLCKDFTYTVKSPGLRGAVRNLLHRETKTKHAVCGVSFSVERGEAVGLLGPNGAGKTTTLKMLSGILYPTSGSAVVAGSIPWERQRAGLPVTPAAVAGFLVYFAAGLFLTYCLFLIPELLAFWFVANNGVQALSAAVYDFNNTPMNLYPKWLQRLGMFVLPVFVITNFPTLFVMGALPPALQAWGLAAPVLVFAVQRFVWKRAMRRYTSANG</sequence>
<dbReference type="EMBL" id="DWYG01000133">
    <property type="protein sequence ID" value="HJB42387.1"/>
    <property type="molecule type" value="Genomic_DNA"/>
</dbReference>
<dbReference type="SMART" id="SM00382">
    <property type="entry name" value="AAA"/>
    <property type="match status" value="1"/>
</dbReference>
<accession>A0A9D2M791</accession>
<dbReference type="InterPro" id="IPR027417">
    <property type="entry name" value="P-loop_NTPase"/>
</dbReference>
<dbReference type="SUPFAM" id="SSF52540">
    <property type="entry name" value="P-loop containing nucleoside triphosphate hydrolases"/>
    <property type="match status" value="1"/>
</dbReference>
<evidence type="ECO:0000256" key="4">
    <source>
        <dbReference type="SAM" id="Phobius"/>
    </source>
</evidence>
<dbReference type="InterPro" id="IPR003593">
    <property type="entry name" value="AAA+_ATPase"/>
</dbReference>
<dbReference type="GO" id="GO:0016887">
    <property type="term" value="F:ATP hydrolysis activity"/>
    <property type="evidence" value="ECO:0007669"/>
    <property type="project" value="InterPro"/>
</dbReference>
<keyword evidence="4" id="KW-0812">Transmembrane</keyword>
<dbReference type="GO" id="GO:0005524">
    <property type="term" value="F:ATP binding"/>
    <property type="evidence" value="ECO:0007669"/>
    <property type="project" value="UniProtKB-KW"/>
</dbReference>
<name>A0A9D2M791_9FIRM</name>
<feature type="domain" description="AAA+ ATPase" evidence="5">
    <location>
        <begin position="49"/>
        <end position="204"/>
    </location>
</feature>
<keyword evidence="1" id="KW-0813">Transport</keyword>